<dbReference type="GO" id="GO:0004722">
    <property type="term" value="F:protein serine/threonine phosphatase activity"/>
    <property type="evidence" value="ECO:0007669"/>
    <property type="project" value="InterPro"/>
</dbReference>
<accession>A0A4R8WKK5</accession>
<evidence type="ECO:0000259" key="3">
    <source>
        <dbReference type="PROSITE" id="PS51746"/>
    </source>
</evidence>
<gene>
    <name evidence="4" type="ORF">E3O19_17200</name>
</gene>
<feature type="region of interest" description="Disordered" evidence="1">
    <location>
        <begin position="1"/>
        <end position="21"/>
    </location>
</feature>
<dbReference type="SUPFAM" id="SSF81606">
    <property type="entry name" value="PP2C-like"/>
    <property type="match status" value="1"/>
</dbReference>
<dbReference type="PROSITE" id="PS51746">
    <property type="entry name" value="PPM_2"/>
    <property type="match status" value="1"/>
</dbReference>
<dbReference type="InterPro" id="IPR036457">
    <property type="entry name" value="PPM-type-like_dom_sf"/>
</dbReference>
<reference evidence="4 5" key="1">
    <citation type="submission" date="2019-03" db="EMBL/GenBank/DDBJ databases">
        <title>Genomics of glacier-inhabiting Cryobacterium strains.</title>
        <authorList>
            <person name="Liu Q."/>
            <person name="Xin Y.-H."/>
        </authorList>
    </citation>
    <scope>NUCLEOTIDE SEQUENCE [LARGE SCALE GENOMIC DNA]</scope>
    <source>
        <strain evidence="4 5">MDT1-3</strain>
    </source>
</reference>
<feature type="transmembrane region" description="Helical" evidence="2">
    <location>
        <begin position="312"/>
        <end position="333"/>
    </location>
</feature>
<dbReference type="Proteomes" id="UP000298412">
    <property type="component" value="Unassembled WGS sequence"/>
</dbReference>
<sequence length="409" mass="44094">MATVSHSAAASHVGKIRSNNQDSGYSGRQLFMVADGMGGHAGGDVASAIATKRIIEADQPYQTPQDAEFALQAALIAANSQLAETVFEHTELTGMGTTVSALVVLEGEVAIAHIGDSRIYLLRDGELSQITIDHTFVQRLVDSGRITEQEAMVHPRRSVLMRVLGDVESSPEIDTSILATLPGDRWLICSDGLSGVVSNNAIATALSTDLDAQGVADRLVKESLDGGAPDNVTIVVVDIGSPTERVDVPTVVGSAAAPLAFGEEPSRSRALRMSSLRLHPVRETHFEPDSQDYLSELIEEDERRARRRKITWLMGIILLVIAIVGVAVLGYQWTQTRYFVGVEGSNVAIFQGVQQDLGPITLSSVYEDTSLKVSALRVFDRQQVQQTISATSLEDAKLIVERLHDATLK</sequence>
<keyword evidence="2" id="KW-0472">Membrane</keyword>
<dbReference type="InterPro" id="IPR001932">
    <property type="entry name" value="PPM-type_phosphatase-like_dom"/>
</dbReference>
<keyword evidence="2" id="KW-0812">Transmembrane</keyword>
<feature type="domain" description="PPM-type phosphatase" evidence="3">
    <location>
        <begin position="4"/>
        <end position="239"/>
    </location>
</feature>
<name>A0A4R8WKK5_9MICO</name>
<dbReference type="RefSeq" id="WP_134569500.1">
    <property type="nucleotide sequence ID" value="NZ_SOFP01000083.1"/>
</dbReference>
<dbReference type="SMART" id="SM00331">
    <property type="entry name" value="PP2C_SIG"/>
    <property type="match status" value="1"/>
</dbReference>
<dbReference type="SMART" id="SM00332">
    <property type="entry name" value="PP2Cc"/>
    <property type="match status" value="1"/>
</dbReference>
<dbReference type="CDD" id="cd00143">
    <property type="entry name" value="PP2Cc"/>
    <property type="match status" value="1"/>
</dbReference>
<dbReference type="EMBL" id="SOFP01000083">
    <property type="protein sequence ID" value="TFC09523.1"/>
    <property type="molecule type" value="Genomic_DNA"/>
</dbReference>
<comment type="caution">
    <text evidence="4">The sequence shown here is derived from an EMBL/GenBank/DDBJ whole genome shotgun (WGS) entry which is preliminary data.</text>
</comment>
<feature type="compositionally biased region" description="Low complexity" evidence="1">
    <location>
        <begin position="1"/>
        <end position="13"/>
    </location>
</feature>
<evidence type="ECO:0000256" key="1">
    <source>
        <dbReference type="SAM" id="MobiDB-lite"/>
    </source>
</evidence>
<evidence type="ECO:0000313" key="4">
    <source>
        <dbReference type="EMBL" id="TFC09523.1"/>
    </source>
</evidence>
<protein>
    <submittedName>
        <fullName evidence="4">Serine/threonine-protein phosphatase</fullName>
    </submittedName>
</protein>
<keyword evidence="2" id="KW-1133">Transmembrane helix</keyword>
<dbReference type="PANTHER" id="PTHR47992">
    <property type="entry name" value="PROTEIN PHOSPHATASE"/>
    <property type="match status" value="1"/>
</dbReference>
<dbReference type="AlphaFoldDB" id="A0A4R8WKK5"/>
<dbReference type="Gene3D" id="3.60.40.10">
    <property type="entry name" value="PPM-type phosphatase domain"/>
    <property type="match status" value="1"/>
</dbReference>
<keyword evidence="5" id="KW-1185">Reference proteome</keyword>
<dbReference type="InterPro" id="IPR015655">
    <property type="entry name" value="PP2C"/>
</dbReference>
<evidence type="ECO:0000313" key="5">
    <source>
        <dbReference type="Proteomes" id="UP000298412"/>
    </source>
</evidence>
<organism evidence="4 5">
    <name type="scientific">Cryobacterium algoritolerans</name>
    <dbReference type="NCBI Taxonomy" id="1259184"/>
    <lineage>
        <taxon>Bacteria</taxon>
        <taxon>Bacillati</taxon>
        <taxon>Actinomycetota</taxon>
        <taxon>Actinomycetes</taxon>
        <taxon>Micrococcales</taxon>
        <taxon>Microbacteriaceae</taxon>
        <taxon>Cryobacterium</taxon>
    </lineage>
</organism>
<dbReference type="Pfam" id="PF13672">
    <property type="entry name" value="PP2C_2"/>
    <property type="match status" value="1"/>
</dbReference>
<proteinExistence type="predicted"/>
<evidence type="ECO:0000256" key="2">
    <source>
        <dbReference type="SAM" id="Phobius"/>
    </source>
</evidence>
<dbReference type="OrthoDB" id="9801841at2"/>